<dbReference type="InterPro" id="IPR013961">
    <property type="entry name" value="RAI1"/>
</dbReference>
<feature type="non-terminal residue" evidence="4">
    <location>
        <position position="248"/>
    </location>
</feature>
<dbReference type="GO" id="GO:0000956">
    <property type="term" value="P:nuclear-transcribed mRNA catabolic process"/>
    <property type="evidence" value="ECO:0007669"/>
    <property type="project" value="TreeGrafter"/>
</dbReference>
<reference evidence="4 5" key="1">
    <citation type="submission" date="2013-11" db="EMBL/GenBank/DDBJ databases">
        <title>Genome sequencing of Stegodyphus mimosarum.</title>
        <authorList>
            <person name="Bechsgaard J."/>
        </authorList>
    </citation>
    <scope>NUCLEOTIDE SEQUENCE [LARGE SCALE GENOMIC DNA]</scope>
</reference>
<dbReference type="Pfam" id="PF08652">
    <property type="entry name" value="RAI1"/>
    <property type="match status" value="1"/>
</dbReference>
<evidence type="ECO:0000256" key="1">
    <source>
        <dbReference type="ARBA" id="ARBA00006562"/>
    </source>
</evidence>
<keyword evidence="2" id="KW-0540">Nuclease</keyword>
<protein>
    <recommendedName>
        <fullName evidence="2">Decapping nuclease</fullName>
        <ecNumber evidence="2">3.6.1.-</ecNumber>
    </recommendedName>
</protein>
<keyword evidence="2" id="KW-0547">Nucleotide-binding</keyword>
<dbReference type="PANTHER" id="PTHR12395:SF9">
    <property type="entry name" value="DECAPPING AND EXORIBONUCLEASE PROTEIN"/>
    <property type="match status" value="1"/>
</dbReference>
<name>A0A087UEI1_STEMI</name>
<dbReference type="GO" id="GO:0110155">
    <property type="term" value="P:NAD-cap decapping"/>
    <property type="evidence" value="ECO:0007669"/>
    <property type="project" value="TreeGrafter"/>
</dbReference>
<dbReference type="GO" id="GO:0005634">
    <property type="term" value="C:nucleus"/>
    <property type="evidence" value="ECO:0007669"/>
    <property type="project" value="UniProtKB-SubCell"/>
</dbReference>
<gene>
    <name evidence="4" type="ORF">X975_14103</name>
</gene>
<keyword evidence="2" id="KW-0539">Nucleus</keyword>
<proteinExistence type="inferred from homology"/>
<keyword evidence="2" id="KW-0378">Hydrolase</keyword>
<dbReference type="GO" id="GO:0000166">
    <property type="term" value="F:nucleotide binding"/>
    <property type="evidence" value="ECO:0007669"/>
    <property type="project" value="UniProtKB-KW"/>
</dbReference>
<comment type="function">
    <text evidence="2">Decapping enzyme for NAD-capped RNAs: specifically hydrolyzes the nicotinamide adenine dinucleotide (NAD) cap from a subset of RNAs by removing the entire NAD moiety from the 5'-end of an NAD-capped RNA.</text>
</comment>
<dbReference type="OMA" id="NEREACH"/>
<sequence length="248" mass="29288">MHLVVQNAFHYNGNFPSFRQPTEIGCFSLDGERQFHDDNHQLKYLVMPRSITGLHMDLNKGYSEAIKKDFQKKEKIDTMLRWILTHQERVKNVFMTHGTNTIKIDFVCFRGLLTEICSTTYENKEDWLICATKYKSVIFLCAFDTEQDVQRREKMTERDKLMSSWGYKFEQYMVSDSQNTKPNTSIPVNEKEEYCIMLKGRLNNHTLLYSAEVDGEDPSYFRHPGNDPNSTRCYMELKTSRIITNERQ</sequence>
<accession>A0A087UEI1</accession>
<evidence type="ECO:0000313" key="5">
    <source>
        <dbReference type="Proteomes" id="UP000054359"/>
    </source>
</evidence>
<comment type="cofactor">
    <cofactor evidence="2">
        <name>a divalent metal cation</name>
        <dbReference type="ChEBI" id="CHEBI:60240"/>
    </cofactor>
</comment>
<feature type="domain" description="RAI1-like" evidence="3">
    <location>
        <begin position="19"/>
        <end position="248"/>
    </location>
</feature>
<dbReference type="GO" id="GO:0004518">
    <property type="term" value="F:nuclease activity"/>
    <property type="evidence" value="ECO:0007669"/>
    <property type="project" value="UniProtKB-KW"/>
</dbReference>
<dbReference type="PANTHER" id="PTHR12395">
    <property type="entry name" value="DOM-3 RELATED"/>
    <property type="match status" value="1"/>
</dbReference>
<dbReference type="InterPro" id="IPR039039">
    <property type="entry name" value="RAI1-like_fam"/>
</dbReference>
<evidence type="ECO:0000259" key="3">
    <source>
        <dbReference type="Pfam" id="PF08652"/>
    </source>
</evidence>
<dbReference type="STRING" id="407821.A0A087UEI1"/>
<dbReference type="EC" id="3.6.1.-" evidence="2"/>
<dbReference type="Proteomes" id="UP000054359">
    <property type="component" value="Unassembled WGS sequence"/>
</dbReference>
<evidence type="ECO:0000256" key="2">
    <source>
        <dbReference type="RuleBase" id="RU367113"/>
    </source>
</evidence>
<dbReference type="GO" id="GO:0003723">
    <property type="term" value="F:RNA binding"/>
    <property type="evidence" value="ECO:0007669"/>
    <property type="project" value="UniProtKB-KW"/>
</dbReference>
<dbReference type="EMBL" id="KK119467">
    <property type="protein sequence ID" value="KFM75770.1"/>
    <property type="molecule type" value="Genomic_DNA"/>
</dbReference>
<evidence type="ECO:0000313" key="4">
    <source>
        <dbReference type="EMBL" id="KFM75770.1"/>
    </source>
</evidence>
<comment type="similarity">
    <text evidence="1 2">Belongs to the DXO/Dom3Z family.</text>
</comment>
<keyword evidence="2" id="KW-0694">RNA-binding</keyword>
<keyword evidence="2" id="KW-0479">Metal-binding</keyword>
<dbReference type="GO" id="GO:0034353">
    <property type="term" value="F:mRNA 5'-diphosphatase activity"/>
    <property type="evidence" value="ECO:0007669"/>
    <property type="project" value="TreeGrafter"/>
</dbReference>
<organism evidence="4 5">
    <name type="scientific">Stegodyphus mimosarum</name>
    <name type="common">African social velvet spider</name>
    <dbReference type="NCBI Taxonomy" id="407821"/>
    <lineage>
        <taxon>Eukaryota</taxon>
        <taxon>Metazoa</taxon>
        <taxon>Ecdysozoa</taxon>
        <taxon>Arthropoda</taxon>
        <taxon>Chelicerata</taxon>
        <taxon>Arachnida</taxon>
        <taxon>Araneae</taxon>
        <taxon>Araneomorphae</taxon>
        <taxon>Entelegynae</taxon>
        <taxon>Eresoidea</taxon>
        <taxon>Eresidae</taxon>
        <taxon>Stegodyphus</taxon>
    </lineage>
</organism>
<dbReference type="OrthoDB" id="10020793at2759"/>
<dbReference type="AlphaFoldDB" id="A0A087UEI1"/>
<comment type="subcellular location">
    <subcellularLocation>
        <location evidence="2">Nucleus</location>
    </subcellularLocation>
</comment>
<dbReference type="GO" id="GO:0046872">
    <property type="term" value="F:metal ion binding"/>
    <property type="evidence" value="ECO:0007669"/>
    <property type="project" value="UniProtKB-KW"/>
</dbReference>
<keyword evidence="5" id="KW-1185">Reference proteome</keyword>
<dbReference type="GO" id="GO:0005829">
    <property type="term" value="C:cytosol"/>
    <property type="evidence" value="ECO:0007669"/>
    <property type="project" value="TreeGrafter"/>
</dbReference>